<protein>
    <submittedName>
        <fullName evidence="1">Uncharacterized protein</fullName>
    </submittedName>
</protein>
<evidence type="ECO:0000313" key="2">
    <source>
        <dbReference type="Proteomes" id="UP000657918"/>
    </source>
</evidence>
<name>A0A835N4K2_9ROSI</name>
<dbReference type="AlphaFoldDB" id="A0A835N4K2"/>
<keyword evidence="2" id="KW-1185">Reference proteome</keyword>
<dbReference type="Proteomes" id="UP000657918">
    <property type="component" value="Unassembled WGS sequence"/>
</dbReference>
<gene>
    <name evidence="1" type="ORF">SADUNF_Sadunf03G0127600</name>
</gene>
<proteinExistence type="predicted"/>
<evidence type="ECO:0000313" key="1">
    <source>
        <dbReference type="EMBL" id="KAF9686141.1"/>
    </source>
</evidence>
<reference evidence="1 2" key="1">
    <citation type="submission" date="2020-10" db="EMBL/GenBank/DDBJ databases">
        <title>Plant Genome Project.</title>
        <authorList>
            <person name="Zhang R.-G."/>
        </authorList>
    </citation>
    <scope>NUCLEOTIDE SEQUENCE [LARGE SCALE GENOMIC DNA]</scope>
    <source>
        <strain evidence="1">FAFU-HL-1</strain>
        <tissue evidence="1">Leaf</tissue>
    </source>
</reference>
<comment type="caution">
    <text evidence="1">The sequence shown here is derived from an EMBL/GenBank/DDBJ whole genome shotgun (WGS) entry which is preliminary data.</text>
</comment>
<organism evidence="1 2">
    <name type="scientific">Salix dunnii</name>
    <dbReference type="NCBI Taxonomy" id="1413687"/>
    <lineage>
        <taxon>Eukaryota</taxon>
        <taxon>Viridiplantae</taxon>
        <taxon>Streptophyta</taxon>
        <taxon>Embryophyta</taxon>
        <taxon>Tracheophyta</taxon>
        <taxon>Spermatophyta</taxon>
        <taxon>Magnoliopsida</taxon>
        <taxon>eudicotyledons</taxon>
        <taxon>Gunneridae</taxon>
        <taxon>Pentapetalae</taxon>
        <taxon>rosids</taxon>
        <taxon>fabids</taxon>
        <taxon>Malpighiales</taxon>
        <taxon>Salicaceae</taxon>
        <taxon>Saliceae</taxon>
        <taxon>Salix</taxon>
    </lineage>
</organism>
<accession>A0A835N4K2</accession>
<dbReference type="EMBL" id="JADGMS010000003">
    <property type="protein sequence ID" value="KAF9686141.1"/>
    <property type="molecule type" value="Genomic_DNA"/>
</dbReference>
<sequence length="99" mass="11350">MRGGRRKREERLSQCIVVSPGERENRNGEEEKFRKFGCLEAFGKQEIIDNAKKDGVIDEDLLRILKVCGVDLLLATETDWSLGDCWLRVWLIVSIDGRA</sequence>